<dbReference type="PROSITE" id="PS50157">
    <property type="entry name" value="ZINC_FINGER_C2H2_2"/>
    <property type="match status" value="1"/>
</dbReference>
<gene>
    <name evidence="10" type="primary">Zkscan1_1</name>
    <name evidence="10" type="ORF">QUIMEX_R14880</name>
</gene>
<evidence type="ECO:0000256" key="6">
    <source>
        <dbReference type="ARBA" id="ARBA00023125"/>
    </source>
</evidence>
<dbReference type="Gene3D" id="3.30.160.60">
    <property type="entry name" value="Classic Zinc Finger"/>
    <property type="match status" value="2"/>
</dbReference>
<dbReference type="FunFam" id="3.30.160.60:FF:000111">
    <property type="entry name" value="GLI family zinc finger 4"/>
    <property type="match status" value="1"/>
</dbReference>
<dbReference type="EMBL" id="VWYF01024263">
    <property type="protein sequence ID" value="NXQ73465.1"/>
    <property type="molecule type" value="Genomic_DNA"/>
</dbReference>
<protein>
    <submittedName>
        <fullName evidence="10">ZKSC1 protein</fullName>
    </submittedName>
</protein>
<dbReference type="PANTHER" id="PTHR23226:SF416">
    <property type="entry name" value="FI01424P"/>
    <property type="match status" value="1"/>
</dbReference>
<sequence length="75" mass="8801">LLCHQMIHTREWPYECGDCGKGFGYSSNLIIHQHIHTREWPYECEECGKRLQSELQPNLPPDDPHWGEALQVWGV</sequence>
<keyword evidence="7" id="KW-0539">Nucleus</keyword>
<evidence type="ECO:0000259" key="9">
    <source>
        <dbReference type="PROSITE" id="PS50157"/>
    </source>
</evidence>
<evidence type="ECO:0000256" key="5">
    <source>
        <dbReference type="ARBA" id="ARBA00022833"/>
    </source>
</evidence>
<keyword evidence="4 8" id="KW-0863">Zinc-finger</keyword>
<keyword evidence="5" id="KW-0862">Zinc</keyword>
<comment type="subcellular location">
    <subcellularLocation>
        <location evidence="1">Nucleus</location>
    </subcellularLocation>
</comment>
<name>A0A7L2FGY2_QUIME</name>
<dbReference type="GO" id="GO:0000978">
    <property type="term" value="F:RNA polymerase II cis-regulatory region sequence-specific DNA binding"/>
    <property type="evidence" value="ECO:0007669"/>
    <property type="project" value="TreeGrafter"/>
</dbReference>
<dbReference type="GO" id="GO:0008270">
    <property type="term" value="F:zinc ion binding"/>
    <property type="evidence" value="ECO:0007669"/>
    <property type="project" value="UniProtKB-KW"/>
</dbReference>
<dbReference type="PROSITE" id="PS00028">
    <property type="entry name" value="ZINC_FINGER_C2H2_1"/>
    <property type="match status" value="1"/>
</dbReference>
<proteinExistence type="predicted"/>
<keyword evidence="11" id="KW-1185">Reference proteome</keyword>
<evidence type="ECO:0000256" key="4">
    <source>
        <dbReference type="ARBA" id="ARBA00022771"/>
    </source>
</evidence>
<feature type="non-terminal residue" evidence="10">
    <location>
        <position position="1"/>
    </location>
</feature>
<evidence type="ECO:0000256" key="1">
    <source>
        <dbReference type="ARBA" id="ARBA00004123"/>
    </source>
</evidence>
<dbReference type="Pfam" id="PF00096">
    <property type="entry name" value="zf-C2H2"/>
    <property type="match status" value="1"/>
</dbReference>
<dbReference type="PANTHER" id="PTHR23226">
    <property type="entry name" value="ZINC FINGER AND SCAN DOMAIN-CONTAINING"/>
    <property type="match status" value="1"/>
</dbReference>
<dbReference type="Proteomes" id="UP000552319">
    <property type="component" value="Unassembled WGS sequence"/>
</dbReference>
<evidence type="ECO:0000256" key="8">
    <source>
        <dbReference type="PROSITE-ProRule" id="PRU00042"/>
    </source>
</evidence>
<keyword evidence="3" id="KW-0677">Repeat</keyword>
<evidence type="ECO:0000313" key="11">
    <source>
        <dbReference type="Proteomes" id="UP000552319"/>
    </source>
</evidence>
<feature type="non-terminal residue" evidence="10">
    <location>
        <position position="75"/>
    </location>
</feature>
<organism evidence="10 11">
    <name type="scientific">Quiscalus mexicanus</name>
    <name type="common">Great-tailed grackle</name>
    <name type="synonym">Cassidix mexicanus</name>
    <dbReference type="NCBI Taxonomy" id="64278"/>
    <lineage>
        <taxon>Eukaryota</taxon>
        <taxon>Metazoa</taxon>
        <taxon>Chordata</taxon>
        <taxon>Craniata</taxon>
        <taxon>Vertebrata</taxon>
        <taxon>Euteleostomi</taxon>
        <taxon>Archelosauria</taxon>
        <taxon>Archosauria</taxon>
        <taxon>Dinosauria</taxon>
        <taxon>Saurischia</taxon>
        <taxon>Theropoda</taxon>
        <taxon>Coelurosauria</taxon>
        <taxon>Aves</taxon>
        <taxon>Neognathae</taxon>
        <taxon>Neoaves</taxon>
        <taxon>Telluraves</taxon>
        <taxon>Australaves</taxon>
        <taxon>Passeriformes</taxon>
        <taxon>Passeroidea</taxon>
        <taxon>Icteridae</taxon>
        <taxon>Quiscalus</taxon>
    </lineage>
</organism>
<comment type="caution">
    <text evidence="10">The sequence shown here is derived from an EMBL/GenBank/DDBJ whole genome shotgun (WGS) entry which is preliminary data.</text>
</comment>
<reference evidence="10 11" key="1">
    <citation type="submission" date="2019-09" db="EMBL/GenBank/DDBJ databases">
        <title>Bird 10,000 Genomes (B10K) Project - Family phase.</title>
        <authorList>
            <person name="Zhang G."/>
        </authorList>
    </citation>
    <scope>NUCLEOTIDE SEQUENCE [LARGE SCALE GENOMIC DNA]</scope>
    <source>
        <strain evidence="10">B10K-DU-001-31</strain>
        <tissue evidence="10">Muscle</tissue>
    </source>
</reference>
<keyword evidence="6" id="KW-0238">DNA-binding</keyword>
<evidence type="ECO:0000256" key="3">
    <source>
        <dbReference type="ARBA" id="ARBA00022737"/>
    </source>
</evidence>
<dbReference type="GO" id="GO:0000981">
    <property type="term" value="F:DNA-binding transcription factor activity, RNA polymerase II-specific"/>
    <property type="evidence" value="ECO:0007669"/>
    <property type="project" value="TreeGrafter"/>
</dbReference>
<dbReference type="AlphaFoldDB" id="A0A7L2FGY2"/>
<keyword evidence="2" id="KW-0479">Metal-binding</keyword>
<accession>A0A7L2FGY2</accession>
<dbReference type="GO" id="GO:0005634">
    <property type="term" value="C:nucleus"/>
    <property type="evidence" value="ECO:0007669"/>
    <property type="project" value="UniProtKB-SubCell"/>
</dbReference>
<evidence type="ECO:0000313" key="10">
    <source>
        <dbReference type="EMBL" id="NXQ73465.1"/>
    </source>
</evidence>
<evidence type="ECO:0000256" key="7">
    <source>
        <dbReference type="ARBA" id="ARBA00023242"/>
    </source>
</evidence>
<dbReference type="InterPro" id="IPR036236">
    <property type="entry name" value="Znf_C2H2_sf"/>
</dbReference>
<dbReference type="SUPFAM" id="SSF57667">
    <property type="entry name" value="beta-beta-alpha zinc fingers"/>
    <property type="match status" value="1"/>
</dbReference>
<feature type="domain" description="C2H2-type" evidence="9">
    <location>
        <begin position="14"/>
        <end position="41"/>
    </location>
</feature>
<evidence type="ECO:0000256" key="2">
    <source>
        <dbReference type="ARBA" id="ARBA00022723"/>
    </source>
</evidence>
<dbReference type="InterPro" id="IPR013087">
    <property type="entry name" value="Znf_C2H2_type"/>
</dbReference>